<dbReference type="RefSeq" id="WP_283432053.1">
    <property type="nucleotide sequence ID" value="NZ_FXUG01000003.1"/>
</dbReference>
<gene>
    <name evidence="11" type="primary">queC</name>
    <name evidence="12" type="ORF">SAMN06265222_103262</name>
</gene>
<comment type="similarity">
    <text evidence="8 11">Belongs to the QueC family.</text>
</comment>
<reference evidence="12 13" key="1">
    <citation type="submission" date="2017-05" db="EMBL/GenBank/DDBJ databases">
        <authorList>
            <person name="Varghese N."/>
            <person name="Submissions S."/>
        </authorList>
    </citation>
    <scope>NUCLEOTIDE SEQUENCE [LARGE SCALE GENOMIC DNA]</scope>
    <source>
        <strain evidence="12 13">DSM 25457</strain>
    </source>
</reference>
<evidence type="ECO:0000256" key="2">
    <source>
        <dbReference type="ARBA" id="ARBA00022598"/>
    </source>
</evidence>
<feature type="binding site" evidence="11">
    <location>
        <begin position="8"/>
        <end position="18"/>
    </location>
    <ligand>
        <name>ATP</name>
        <dbReference type="ChEBI" id="CHEBI:30616"/>
    </ligand>
</feature>
<feature type="binding site" evidence="11">
    <location>
        <position position="194"/>
    </location>
    <ligand>
        <name>Zn(2+)</name>
        <dbReference type="ChEBI" id="CHEBI:29105"/>
    </ligand>
</feature>
<comment type="function">
    <text evidence="11">Catalyzes the ATP-dependent conversion of 7-carboxy-7-deazaguanine (CDG) to 7-cyano-7-deazaguanine (preQ(0)).</text>
</comment>
<feature type="binding site" evidence="11">
    <location>
        <position position="214"/>
    </location>
    <ligand>
        <name>Zn(2+)</name>
        <dbReference type="ChEBI" id="CHEBI:29105"/>
    </ligand>
</feature>
<feature type="binding site" evidence="11">
    <location>
        <position position="211"/>
    </location>
    <ligand>
        <name>Zn(2+)</name>
        <dbReference type="ChEBI" id="CHEBI:29105"/>
    </ligand>
</feature>
<dbReference type="Proteomes" id="UP001158067">
    <property type="component" value="Unassembled WGS sequence"/>
</dbReference>
<evidence type="ECO:0000256" key="3">
    <source>
        <dbReference type="ARBA" id="ARBA00022723"/>
    </source>
</evidence>
<evidence type="ECO:0000256" key="10">
    <source>
        <dbReference type="ARBA" id="ARBA00047890"/>
    </source>
</evidence>
<dbReference type="EC" id="6.3.4.20" evidence="9 11"/>
<dbReference type="PANTHER" id="PTHR42914">
    <property type="entry name" value="7-CYANO-7-DEAZAGUANINE SYNTHASE"/>
    <property type="match status" value="1"/>
</dbReference>
<dbReference type="InterPro" id="IPR018317">
    <property type="entry name" value="QueC"/>
</dbReference>
<dbReference type="InterPro" id="IPR014729">
    <property type="entry name" value="Rossmann-like_a/b/a_fold"/>
</dbReference>
<keyword evidence="7 11" id="KW-0067">ATP-binding</keyword>
<feature type="binding site" evidence="11">
    <location>
        <position position="208"/>
    </location>
    <ligand>
        <name>Zn(2+)</name>
        <dbReference type="ChEBI" id="CHEBI:29105"/>
    </ligand>
</feature>
<dbReference type="CDD" id="cd01995">
    <property type="entry name" value="QueC-like"/>
    <property type="match status" value="1"/>
</dbReference>
<dbReference type="PIRSF" id="PIRSF006293">
    <property type="entry name" value="ExsB"/>
    <property type="match status" value="1"/>
</dbReference>
<keyword evidence="5 11" id="KW-0671">Queuosine biosynthesis</keyword>
<name>A0ABY1PXR0_9BACT</name>
<comment type="pathway">
    <text evidence="1 11">Purine metabolism; 7-cyano-7-deazaguanine biosynthesis.</text>
</comment>
<comment type="caution">
    <text evidence="12">The sequence shown here is derived from an EMBL/GenBank/DDBJ whole genome shotgun (WGS) entry which is preliminary data.</text>
</comment>
<evidence type="ECO:0000256" key="8">
    <source>
        <dbReference type="ARBA" id="ARBA00037993"/>
    </source>
</evidence>
<accession>A0ABY1PXR0</accession>
<evidence type="ECO:0000313" key="12">
    <source>
        <dbReference type="EMBL" id="SMP51360.1"/>
    </source>
</evidence>
<evidence type="ECO:0000256" key="9">
    <source>
        <dbReference type="ARBA" id="ARBA00039149"/>
    </source>
</evidence>
<keyword evidence="2 11" id="KW-0436">Ligase</keyword>
<evidence type="ECO:0000313" key="13">
    <source>
        <dbReference type="Proteomes" id="UP001158067"/>
    </source>
</evidence>
<keyword evidence="6 11" id="KW-0862">Zinc</keyword>
<proteinExistence type="inferred from homology"/>
<dbReference type="EMBL" id="FXUG01000003">
    <property type="protein sequence ID" value="SMP51360.1"/>
    <property type="molecule type" value="Genomic_DNA"/>
</dbReference>
<comment type="cofactor">
    <cofactor evidence="11">
        <name>Zn(2+)</name>
        <dbReference type="ChEBI" id="CHEBI:29105"/>
    </cofactor>
    <text evidence="11">Binds 1 zinc ion per subunit.</text>
</comment>
<dbReference type="Pfam" id="PF06508">
    <property type="entry name" value="QueC"/>
    <property type="match status" value="1"/>
</dbReference>
<evidence type="ECO:0000256" key="11">
    <source>
        <dbReference type="HAMAP-Rule" id="MF_01633"/>
    </source>
</evidence>
<organism evidence="12 13">
    <name type="scientific">Neorhodopirellula lusitana</name>
    <dbReference type="NCBI Taxonomy" id="445327"/>
    <lineage>
        <taxon>Bacteria</taxon>
        <taxon>Pseudomonadati</taxon>
        <taxon>Planctomycetota</taxon>
        <taxon>Planctomycetia</taxon>
        <taxon>Pirellulales</taxon>
        <taxon>Pirellulaceae</taxon>
        <taxon>Neorhodopirellula</taxon>
    </lineage>
</organism>
<dbReference type="Gene3D" id="3.40.50.620">
    <property type="entry name" value="HUPs"/>
    <property type="match status" value="1"/>
</dbReference>
<evidence type="ECO:0000256" key="1">
    <source>
        <dbReference type="ARBA" id="ARBA00005061"/>
    </source>
</evidence>
<dbReference type="HAMAP" id="MF_01633">
    <property type="entry name" value="QueC"/>
    <property type="match status" value="1"/>
</dbReference>
<dbReference type="NCBIfam" id="TIGR00364">
    <property type="entry name" value="7-cyano-7-deazaguanine synthase QueC"/>
    <property type="match status" value="1"/>
</dbReference>
<keyword evidence="4 11" id="KW-0547">Nucleotide-binding</keyword>
<evidence type="ECO:0000256" key="7">
    <source>
        <dbReference type="ARBA" id="ARBA00022840"/>
    </source>
</evidence>
<evidence type="ECO:0000256" key="5">
    <source>
        <dbReference type="ARBA" id="ARBA00022785"/>
    </source>
</evidence>
<dbReference type="PANTHER" id="PTHR42914:SF1">
    <property type="entry name" value="7-CYANO-7-DEAZAGUANINE SYNTHASE"/>
    <property type="match status" value="1"/>
</dbReference>
<sequence>MSPAVVLLSGGLDSATCLALAQERGHDAHAISFRYGQRHLTELERATELAASMKAASHRIIDIDLAQLGGSALVDANIDVPKSERLEDIGDDIPVTYVPARNTIFLSYALAVAETIGAFDIYIGVNALDYSGYPDCRPAFIAAFESMARLATKAGVQSQNNPLTVHTPLIDLTKGQIIAEGMRLGVDYSQTLSCYDPIATTDGRVTPCGRCDACLLRAKGFAENSVPDPAIH</sequence>
<evidence type="ECO:0000256" key="6">
    <source>
        <dbReference type="ARBA" id="ARBA00022833"/>
    </source>
</evidence>
<evidence type="ECO:0000256" key="4">
    <source>
        <dbReference type="ARBA" id="ARBA00022741"/>
    </source>
</evidence>
<keyword evidence="3 11" id="KW-0479">Metal-binding</keyword>
<comment type="catalytic activity">
    <reaction evidence="10 11">
        <text>7-carboxy-7-carbaguanine + NH4(+) + 2 ATP = 7-cyano-7-carbaguanine + 2 AMP + 2 diphosphate + 2 H(+)</text>
        <dbReference type="Rhea" id="RHEA:27982"/>
        <dbReference type="ChEBI" id="CHEBI:15378"/>
        <dbReference type="ChEBI" id="CHEBI:28938"/>
        <dbReference type="ChEBI" id="CHEBI:30616"/>
        <dbReference type="ChEBI" id="CHEBI:33019"/>
        <dbReference type="ChEBI" id="CHEBI:45075"/>
        <dbReference type="ChEBI" id="CHEBI:61036"/>
        <dbReference type="ChEBI" id="CHEBI:456215"/>
        <dbReference type="EC" id="6.3.4.20"/>
    </reaction>
</comment>
<protein>
    <recommendedName>
        <fullName evidence="9 11">7-cyano-7-deazaguanine synthase</fullName>
        <ecNumber evidence="9 11">6.3.4.20</ecNumber>
    </recommendedName>
    <alternativeName>
        <fullName evidence="11">7-cyano-7-carbaguanine synthase</fullName>
    </alternativeName>
    <alternativeName>
        <fullName evidence="11">PreQ(0) synthase</fullName>
    </alternativeName>
    <alternativeName>
        <fullName evidence="11">Queuosine biosynthesis protein QueC</fullName>
    </alternativeName>
</protein>
<dbReference type="SUPFAM" id="SSF52402">
    <property type="entry name" value="Adenine nucleotide alpha hydrolases-like"/>
    <property type="match status" value="1"/>
</dbReference>
<keyword evidence="13" id="KW-1185">Reference proteome</keyword>